<dbReference type="GO" id="GO:0008233">
    <property type="term" value="F:peptidase activity"/>
    <property type="evidence" value="ECO:0007669"/>
    <property type="project" value="UniProtKB-KW"/>
</dbReference>
<gene>
    <name evidence="3" type="ORF">KP509_10G027500</name>
</gene>
<dbReference type="OrthoDB" id="778489at2759"/>
<keyword evidence="4" id="KW-1185">Reference proteome</keyword>
<evidence type="ECO:0000259" key="2">
    <source>
        <dbReference type="Pfam" id="PF22936"/>
    </source>
</evidence>
<feature type="domain" description="Retrovirus-related Pol polyprotein from transposon TNT 1-94-like beta-barrel" evidence="2">
    <location>
        <begin position="14"/>
        <end position="91"/>
    </location>
</feature>
<comment type="caution">
    <text evidence="3">The sequence shown here is derived from an EMBL/GenBank/DDBJ whole genome shotgun (WGS) entry which is preliminary data.</text>
</comment>
<organism evidence="3 4">
    <name type="scientific">Ceratopteris richardii</name>
    <name type="common">Triangle waterfern</name>
    <dbReference type="NCBI Taxonomy" id="49495"/>
    <lineage>
        <taxon>Eukaryota</taxon>
        <taxon>Viridiplantae</taxon>
        <taxon>Streptophyta</taxon>
        <taxon>Embryophyta</taxon>
        <taxon>Tracheophyta</taxon>
        <taxon>Polypodiopsida</taxon>
        <taxon>Polypodiidae</taxon>
        <taxon>Polypodiales</taxon>
        <taxon>Pteridineae</taxon>
        <taxon>Pteridaceae</taxon>
        <taxon>Parkerioideae</taxon>
        <taxon>Ceratopteris</taxon>
    </lineage>
</organism>
<dbReference type="Pfam" id="PF22936">
    <property type="entry name" value="Pol_BBD"/>
    <property type="match status" value="1"/>
</dbReference>
<keyword evidence="1" id="KW-0645">Protease</keyword>
<dbReference type="OMA" id="CTSIMNI"/>
<sequence>MSNDESLTFSPHVWVLDSGATCHLAASSCLLQNYGILYEPLEVRFGDNHTQFAIGIGDAPIVLPTGQTVVIHDVYHVPSISKNIISVSMITSPSITVLFIAHDCVIRHALDGGHYSSIHYPKLMSKSHLVQHFPLPKHTHLDLCEGFLFGKITNKRFPSNDFTCFMMVACLPIRIQNGLAEHRNRSLLDMCRYLLRTVALPHSFWEEHMMTSCYILNHTYCTSIMNIPFGLWTDEPPSYRTLRIFGCCV</sequence>
<evidence type="ECO:0000313" key="4">
    <source>
        <dbReference type="Proteomes" id="UP000825935"/>
    </source>
</evidence>
<dbReference type="PANTHER" id="PTHR42648:SF28">
    <property type="entry name" value="TRANSPOSON-ENCODED PROTEIN WITH RIBONUCLEASE H-LIKE AND RETROVIRUS ZINC FINGER-LIKE DOMAINS"/>
    <property type="match status" value="1"/>
</dbReference>
<proteinExistence type="predicted"/>
<name>A0A8T2TXB7_CERRI</name>
<evidence type="ECO:0000256" key="1">
    <source>
        <dbReference type="ARBA" id="ARBA00022670"/>
    </source>
</evidence>
<dbReference type="SUPFAM" id="SSF53098">
    <property type="entry name" value="Ribonuclease H-like"/>
    <property type="match status" value="1"/>
</dbReference>
<dbReference type="InterPro" id="IPR054722">
    <property type="entry name" value="PolX-like_BBD"/>
</dbReference>
<dbReference type="Gene3D" id="3.30.420.10">
    <property type="entry name" value="Ribonuclease H-like superfamily/Ribonuclease H"/>
    <property type="match status" value="1"/>
</dbReference>
<keyword evidence="1" id="KW-0378">Hydrolase</keyword>
<evidence type="ECO:0000313" key="3">
    <source>
        <dbReference type="EMBL" id="KAH7427038.1"/>
    </source>
</evidence>
<dbReference type="EMBL" id="CM035415">
    <property type="protein sequence ID" value="KAH7427038.1"/>
    <property type="molecule type" value="Genomic_DNA"/>
</dbReference>
<dbReference type="InterPro" id="IPR039537">
    <property type="entry name" value="Retrotran_Ty1/copia-like"/>
</dbReference>
<dbReference type="AlphaFoldDB" id="A0A8T2TXB7"/>
<dbReference type="Proteomes" id="UP000825935">
    <property type="component" value="Chromosome 10"/>
</dbReference>
<accession>A0A8T2TXB7</accession>
<reference evidence="3" key="1">
    <citation type="submission" date="2021-08" db="EMBL/GenBank/DDBJ databases">
        <title>WGS assembly of Ceratopteris richardii.</title>
        <authorList>
            <person name="Marchant D.B."/>
            <person name="Chen G."/>
            <person name="Jenkins J."/>
            <person name="Shu S."/>
            <person name="Leebens-Mack J."/>
            <person name="Grimwood J."/>
            <person name="Schmutz J."/>
            <person name="Soltis P."/>
            <person name="Soltis D."/>
            <person name="Chen Z.-H."/>
        </authorList>
    </citation>
    <scope>NUCLEOTIDE SEQUENCE</scope>
    <source>
        <strain evidence="3">Whitten #5841</strain>
        <tissue evidence="3">Leaf</tissue>
    </source>
</reference>
<dbReference type="GO" id="GO:0006508">
    <property type="term" value="P:proteolysis"/>
    <property type="evidence" value="ECO:0007669"/>
    <property type="project" value="UniProtKB-KW"/>
</dbReference>
<dbReference type="InterPro" id="IPR036397">
    <property type="entry name" value="RNaseH_sf"/>
</dbReference>
<dbReference type="GO" id="GO:0003676">
    <property type="term" value="F:nucleic acid binding"/>
    <property type="evidence" value="ECO:0007669"/>
    <property type="project" value="InterPro"/>
</dbReference>
<dbReference type="PANTHER" id="PTHR42648">
    <property type="entry name" value="TRANSPOSASE, PUTATIVE-RELATED"/>
    <property type="match status" value="1"/>
</dbReference>
<protein>
    <recommendedName>
        <fullName evidence="2">Retrovirus-related Pol polyprotein from transposon TNT 1-94-like beta-barrel domain-containing protein</fullName>
    </recommendedName>
</protein>
<dbReference type="InterPro" id="IPR012337">
    <property type="entry name" value="RNaseH-like_sf"/>
</dbReference>